<evidence type="ECO:0000313" key="3">
    <source>
        <dbReference type="Proteomes" id="UP000078397"/>
    </source>
</evidence>
<sequence length="336" mass="37490">MRKLYNPIGFKKGYNFVLWLIFAGAMMGFSLARIMFLNYDGVFCGPSGNGATRAGPGECWRYNTKDVYRIGIRLHLYTIIPAAVLVCFQFTPIIRYKAILFHRVNGYIILLLSLLGTIGVFMIARVAFGGGIDIQVAVGVISIMFLVSLAIAYYNIKKLQLEQHRAWMLRAWFYSACIITCRIIMGLSASVISTSRSPYYKALPCDELATFYNTTEALVSTYPECHLLNNTAPVRADLVEGSEENIAAALNLTFGMGLWLALVLHAIGIEVYLHLTPAEAERLRNVSYQRQLEAGFKSPGRAGLTADRLGDCARWNPTSDRDRFVHDEAQSVLSDL</sequence>
<dbReference type="RefSeq" id="XP_018142410.1">
    <property type="nucleotide sequence ID" value="XM_018285325.1"/>
</dbReference>
<protein>
    <submittedName>
        <fullName evidence="2">Microtubule associated protein</fullName>
    </submittedName>
</protein>
<feature type="transmembrane region" description="Helical" evidence="1">
    <location>
        <begin position="256"/>
        <end position="275"/>
    </location>
</feature>
<gene>
    <name evidence="2" type="ORF">VFPPC_06267</name>
</gene>
<feature type="transmembrane region" description="Helical" evidence="1">
    <location>
        <begin position="168"/>
        <end position="192"/>
    </location>
</feature>
<feature type="transmembrane region" description="Helical" evidence="1">
    <location>
        <begin position="16"/>
        <end position="36"/>
    </location>
</feature>
<dbReference type="AlphaFoldDB" id="A0A179FHQ6"/>
<name>A0A179FHQ6_METCM</name>
<reference evidence="2 3" key="1">
    <citation type="journal article" date="2016" name="PLoS Pathog.">
        <title>Biosynthesis of antibiotic leucinostatins in bio-control fungus Purpureocillium lilacinum and their inhibition on phytophthora revealed by genome mining.</title>
        <authorList>
            <person name="Wang G."/>
            <person name="Liu Z."/>
            <person name="Lin R."/>
            <person name="Li E."/>
            <person name="Mao Z."/>
            <person name="Ling J."/>
            <person name="Yang Y."/>
            <person name="Yin W.B."/>
            <person name="Xie B."/>
        </authorList>
    </citation>
    <scope>NUCLEOTIDE SEQUENCE [LARGE SCALE GENOMIC DNA]</scope>
    <source>
        <strain evidence="2">170</strain>
    </source>
</reference>
<feature type="transmembrane region" description="Helical" evidence="1">
    <location>
        <begin position="134"/>
        <end position="156"/>
    </location>
</feature>
<dbReference type="InterPro" id="IPR018750">
    <property type="entry name" value="DUF2306_membrane"/>
</dbReference>
<keyword evidence="3" id="KW-1185">Reference proteome</keyword>
<keyword evidence="1" id="KW-0812">Transmembrane</keyword>
<dbReference type="EMBL" id="LSBJ02000005">
    <property type="protein sequence ID" value="OAQ65096.1"/>
    <property type="molecule type" value="Genomic_DNA"/>
</dbReference>
<dbReference type="Pfam" id="PF10067">
    <property type="entry name" value="DUF2306"/>
    <property type="match status" value="1"/>
</dbReference>
<evidence type="ECO:0000256" key="1">
    <source>
        <dbReference type="SAM" id="Phobius"/>
    </source>
</evidence>
<comment type="caution">
    <text evidence="2">The sequence shown here is derived from an EMBL/GenBank/DDBJ whole genome shotgun (WGS) entry which is preliminary data.</text>
</comment>
<dbReference type="GeneID" id="28849319"/>
<dbReference type="STRING" id="1380566.A0A179FHQ6"/>
<dbReference type="KEGG" id="pchm:VFPPC_06267"/>
<organism evidence="2 3">
    <name type="scientific">Pochonia chlamydosporia 170</name>
    <dbReference type="NCBI Taxonomy" id="1380566"/>
    <lineage>
        <taxon>Eukaryota</taxon>
        <taxon>Fungi</taxon>
        <taxon>Dikarya</taxon>
        <taxon>Ascomycota</taxon>
        <taxon>Pezizomycotina</taxon>
        <taxon>Sordariomycetes</taxon>
        <taxon>Hypocreomycetidae</taxon>
        <taxon>Hypocreales</taxon>
        <taxon>Clavicipitaceae</taxon>
        <taxon>Pochonia</taxon>
    </lineage>
</organism>
<keyword evidence="1" id="KW-1133">Transmembrane helix</keyword>
<keyword evidence="1" id="KW-0472">Membrane</keyword>
<feature type="transmembrane region" description="Helical" evidence="1">
    <location>
        <begin position="74"/>
        <end position="94"/>
    </location>
</feature>
<feature type="transmembrane region" description="Helical" evidence="1">
    <location>
        <begin position="106"/>
        <end position="128"/>
    </location>
</feature>
<dbReference type="Proteomes" id="UP000078397">
    <property type="component" value="Unassembled WGS sequence"/>
</dbReference>
<dbReference type="OrthoDB" id="193478at2759"/>
<accession>A0A179FHQ6</accession>
<proteinExistence type="predicted"/>
<evidence type="ECO:0000313" key="2">
    <source>
        <dbReference type="EMBL" id="OAQ65096.1"/>
    </source>
</evidence>